<dbReference type="Pfam" id="PF02543">
    <property type="entry name" value="Carbam_trans_N"/>
    <property type="match status" value="3"/>
</dbReference>
<accession>A0A9W6KFQ0</accession>
<evidence type="ECO:0000259" key="2">
    <source>
        <dbReference type="Pfam" id="PF02543"/>
    </source>
</evidence>
<dbReference type="InterPro" id="IPR043129">
    <property type="entry name" value="ATPase_NBD"/>
</dbReference>
<name>A0A9W6KFQ0_9ACTN</name>
<dbReference type="PANTHER" id="PTHR34847:SF1">
    <property type="entry name" value="NODULATION PROTEIN U"/>
    <property type="match status" value="1"/>
</dbReference>
<dbReference type="Proteomes" id="UP001143480">
    <property type="component" value="Unassembled WGS sequence"/>
</dbReference>
<feature type="domain" description="Carbamoyltransferase" evidence="2">
    <location>
        <begin position="261"/>
        <end position="332"/>
    </location>
</feature>
<evidence type="ECO:0000313" key="4">
    <source>
        <dbReference type="EMBL" id="GLK99209.1"/>
    </source>
</evidence>
<dbReference type="InterPro" id="IPR038152">
    <property type="entry name" value="Carbam_trans_C_sf"/>
</dbReference>
<dbReference type="EMBL" id="BSFP01000003">
    <property type="protein sequence ID" value="GLK99209.1"/>
    <property type="molecule type" value="Genomic_DNA"/>
</dbReference>
<protein>
    <submittedName>
        <fullName evidence="4">Carbamoyltransferase</fullName>
    </submittedName>
</protein>
<evidence type="ECO:0000313" key="5">
    <source>
        <dbReference type="Proteomes" id="UP001143480"/>
    </source>
</evidence>
<proteinExistence type="inferred from homology"/>
<feature type="domain" description="Carbamoyltransferase C-terminal" evidence="3">
    <location>
        <begin position="382"/>
        <end position="550"/>
    </location>
</feature>
<feature type="domain" description="Carbamoyltransferase" evidence="2">
    <location>
        <begin position="4"/>
        <end position="66"/>
    </location>
</feature>
<organism evidence="4 5">
    <name type="scientific">Dactylosporangium matsuzakiense</name>
    <dbReference type="NCBI Taxonomy" id="53360"/>
    <lineage>
        <taxon>Bacteria</taxon>
        <taxon>Bacillati</taxon>
        <taxon>Actinomycetota</taxon>
        <taxon>Actinomycetes</taxon>
        <taxon>Micromonosporales</taxon>
        <taxon>Micromonosporaceae</taxon>
        <taxon>Dactylosporangium</taxon>
    </lineage>
</organism>
<dbReference type="SUPFAM" id="SSF53067">
    <property type="entry name" value="Actin-like ATPase domain"/>
    <property type="match status" value="1"/>
</dbReference>
<dbReference type="InterPro" id="IPR031730">
    <property type="entry name" value="Carbam_trans_C"/>
</dbReference>
<dbReference type="PANTHER" id="PTHR34847">
    <property type="entry name" value="NODULATION PROTEIN U"/>
    <property type="match status" value="1"/>
</dbReference>
<dbReference type="GO" id="GO:0003824">
    <property type="term" value="F:catalytic activity"/>
    <property type="evidence" value="ECO:0007669"/>
    <property type="project" value="InterPro"/>
</dbReference>
<feature type="domain" description="Carbamoyltransferase" evidence="2">
    <location>
        <begin position="99"/>
        <end position="190"/>
    </location>
</feature>
<dbReference type="RefSeq" id="WP_271188869.1">
    <property type="nucleotide sequence ID" value="NZ_BSFP01000003.1"/>
</dbReference>
<sequence length="557" mass="59662">MIVLGLAGGLRHDASAALVVDGQLVSLAEEERFIRSRHAHEKVPVEATAYCLAAAGITLSDVDVIATSWLADASADVQLDMVGGLLEHPYFAGAHPPRVEQVAHPIAHAAAAYHTSGFDEATVISTDGVGDRIATMIAHGRGGSIEVKRHWPISESLGMFYLGLTRYLGFNWGQEGKVMGLASYGVPDDDWMPFTLHDDGGYHTGLSPLGEDRPNYGRPLVRAWSARVQQRYGDPRPPQFRYDPDGARLQPFVDTGDAQRFVAASGQRALERALLHIVEHAVRETGCRDVVLGGGVGLNCTANGVIAQSPFVDRLVVFPASGDGGTSAGAALAVAAAAGERSGRALTSAGLGPEFTDEQIRAALDARGVPYTVVDDIADTVAELITDGQVVGWFQGRAEFGPRALGQRSILASPLQRSMHHRVNAIKYREQWRPLAPSMSAAAAEKYLLNPGPSRFMLSACQVREEMRDEIPAVVHVDGSCRPQVLDDDAPGPYRRLLERLATRGHPEVVMNTSFNLANEPIVHSPHDALRSFYGSGLDALAIGSMLVHKPVGHDAG</sequence>
<evidence type="ECO:0000256" key="1">
    <source>
        <dbReference type="ARBA" id="ARBA00006129"/>
    </source>
</evidence>
<dbReference type="Pfam" id="PF16861">
    <property type="entry name" value="Carbam_trans_C"/>
    <property type="match status" value="1"/>
</dbReference>
<dbReference type="AlphaFoldDB" id="A0A9W6KFQ0"/>
<dbReference type="Gene3D" id="3.30.420.40">
    <property type="match status" value="2"/>
</dbReference>
<dbReference type="CDD" id="cd24098">
    <property type="entry name" value="ASKHA_NBD_TobZ_N"/>
    <property type="match status" value="1"/>
</dbReference>
<dbReference type="InterPro" id="IPR051338">
    <property type="entry name" value="NodU/CmcH_Carbamoyltrnsfr"/>
</dbReference>
<comment type="caution">
    <text evidence="4">The sequence shown here is derived from an EMBL/GenBank/DDBJ whole genome shotgun (WGS) entry which is preliminary data.</text>
</comment>
<comment type="similarity">
    <text evidence="1">Belongs to the NodU/CmcH family.</text>
</comment>
<reference evidence="4" key="1">
    <citation type="journal article" date="2014" name="Int. J. Syst. Evol. Microbiol.">
        <title>Complete genome sequence of Corynebacterium casei LMG S-19264T (=DSM 44701T), isolated from a smear-ripened cheese.</title>
        <authorList>
            <consortium name="US DOE Joint Genome Institute (JGI-PGF)"/>
            <person name="Walter F."/>
            <person name="Albersmeier A."/>
            <person name="Kalinowski J."/>
            <person name="Ruckert C."/>
        </authorList>
    </citation>
    <scope>NUCLEOTIDE SEQUENCE</scope>
    <source>
        <strain evidence="4">VKM Ac-1321</strain>
    </source>
</reference>
<dbReference type="InterPro" id="IPR003696">
    <property type="entry name" value="Carbtransf_dom"/>
</dbReference>
<keyword evidence="5" id="KW-1185">Reference proteome</keyword>
<gene>
    <name evidence="4" type="ORF">GCM10017581_009500</name>
</gene>
<dbReference type="Gene3D" id="3.90.870.20">
    <property type="entry name" value="Carbamoyltransferase, C-terminal domain"/>
    <property type="match status" value="1"/>
</dbReference>
<evidence type="ECO:0000259" key="3">
    <source>
        <dbReference type="Pfam" id="PF16861"/>
    </source>
</evidence>
<reference evidence="4" key="2">
    <citation type="submission" date="2023-01" db="EMBL/GenBank/DDBJ databases">
        <authorList>
            <person name="Sun Q."/>
            <person name="Evtushenko L."/>
        </authorList>
    </citation>
    <scope>NUCLEOTIDE SEQUENCE</scope>
    <source>
        <strain evidence="4">VKM Ac-1321</strain>
    </source>
</reference>